<keyword evidence="2" id="KW-1185">Reference proteome</keyword>
<gene>
    <name evidence="1" type="ORF">AVEN_78200_1</name>
</gene>
<protein>
    <submittedName>
        <fullName evidence="1">Uncharacterized protein</fullName>
    </submittedName>
</protein>
<reference evidence="1 2" key="1">
    <citation type="journal article" date="2019" name="Sci. Rep.">
        <title>Orb-weaving spider Araneus ventricosus genome elucidates the spidroin gene catalogue.</title>
        <authorList>
            <person name="Kono N."/>
            <person name="Nakamura H."/>
            <person name="Ohtoshi R."/>
            <person name="Moran D.A.P."/>
            <person name="Shinohara A."/>
            <person name="Yoshida Y."/>
            <person name="Fujiwara M."/>
            <person name="Mori M."/>
            <person name="Tomita M."/>
            <person name="Arakawa K."/>
        </authorList>
    </citation>
    <scope>NUCLEOTIDE SEQUENCE [LARGE SCALE GENOMIC DNA]</scope>
</reference>
<evidence type="ECO:0000313" key="1">
    <source>
        <dbReference type="EMBL" id="GBN71208.1"/>
    </source>
</evidence>
<accession>A0A4Y2R671</accession>
<dbReference type="EMBL" id="BGPR01015936">
    <property type="protein sequence ID" value="GBN71208.1"/>
    <property type="molecule type" value="Genomic_DNA"/>
</dbReference>
<organism evidence="1 2">
    <name type="scientific">Araneus ventricosus</name>
    <name type="common">Orbweaver spider</name>
    <name type="synonym">Epeira ventricosa</name>
    <dbReference type="NCBI Taxonomy" id="182803"/>
    <lineage>
        <taxon>Eukaryota</taxon>
        <taxon>Metazoa</taxon>
        <taxon>Ecdysozoa</taxon>
        <taxon>Arthropoda</taxon>
        <taxon>Chelicerata</taxon>
        <taxon>Arachnida</taxon>
        <taxon>Araneae</taxon>
        <taxon>Araneomorphae</taxon>
        <taxon>Entelegynae</taxon>
        <taxon>Araneoidea</taxon>
        <taxon>Araneidae</taxon>
        <taxon>Araneus</taxon>
    </lineage>
</organism>
<name>A0A4Y2R671_ARAVE</name>
<sequence>MTVIIAHLPHHNATIVVATIQFYSVHALVMNKKKILTVKITKNISFPEARKIVNDRTPKPGISYSSALNSVVAPSCSQNMQPAPSIINTPRAPTIVTPPSDIDVITIKKSD</sequence>
<evidence type="ECO:0000313" key="2">
    <source>
        <dbReference type="Proteomes" id="UP000499080"/>
    </source>
</evidence>
<comment type="caution">
    <text evidence="1">The sequence shown here is derived from an EMBL/GenBank/DDBJ whole genome shotgun (WGS) entry which is preliminary data.</text>
</comment>
<dbReference type="AlphaFoldDB" id="A0A4Y2R671"/>
<dbReference type="Proteomes" id="UP000499080">
    <property type="component" value="Unassembled WGS sequence"/>
</dbReference>
<proteinExistence type="predicted"/>